<evidence type="ECO:0000256" key="2">
    <source>
        <dbReference type="ARBA" id="ARBA00022747"/>
    </source>
</evidence>
<keyword evidence="2" id="KW-0680">Restriction system</keyword>
<evidence type="ECO:0000313" key="6">
    <source>
        <dbReference type="EMBL" id="AKB85408.1"/>
    </source>
</evidence>
<gene>
    <name evidence="6" type="ORF">MCMEM_1355</name>
</gene>
<dbReference type="HOGENOM" id="CLU_021095_10_2_2"/>
<dbReference type="EC" id="3.1.21.3" evidence="6"/>
<keyword evidence="6" id="KW-0378">Hydrolase</keyword>
<dbReference type="SUPFAM" id="SSF116734">
    <property type="entry name" value="DNA methylase specificity domain"/>
    <property type="match status" value="2"/>
</dbReference>
<dbReference type="STRING" id="1434104.MCMEM_1355"/>
<dbReference type="CDD" id="cd17246">
    <property type="entry name" value="RMtype1_S_SonII-TRD2-CR2_like"/>
    <property type="match status" value="2"/>
</dbReference>
<proteinExistence type="inferred from homology"/>
<organism evidence="6 7">
    <name type="scientific">Methanococcoides methylutens MM1</name>
    <dbReference type="NCBI Taxonomy" id="1434104"/>
    <lineage>
        <taxon>Archaea</taxon>
        <taxon>Methanobacteriati</taxon>
        <taxon>Methanobacteriota</taxon>
        <taxon>Stenosarchaea group</taxon>
        <taxon>Methanomicrobia</taxon>
        <taxon>Methanosarcinales</taxon>
        <taxon>Methanosarcinaceae</taxon>
        <taxon>Methanococcoides</taxon>
    </lineage>
</organism>
<reference evidence="6 7" key="1">
    <citation type="submission" date="2014-07" db="EMBL/GenBank/DDBJ databases">
        <title>Methanogenic archaea and the global carbon cycle.</title>
        <authorList>
            <person name="Henriksen J.R."/>
            <person name="Luke J."/>
            <person name="Reinhart S."/>
            <person name="Benedict M.N."/>
            <person name="Youngblut N.D."/>
            <person name="Metcalf M.E."/>
            <person name="Whitaker R.J."/>
            <person name="Metcalf W.W."/>
        </authorList>
    </citation>
    <scope>NUCLEOTIDE SEQUENCE [LARGE SCALE GENOMIC DNA]</scope>
    <source>
        <strain evidence="6 7">MM1</strain>
    </source>
</reference>
<evidence type="ECO:0000256" key="1">
    <source>
        <dbReference type="ARBA" id="ARBA00010923"/>
    </source>
</evidence>
<evidence type="ECO:0000256" key="4">
    <source>
        <dbReference type="SAM" id="Coils"/>
    </source>
</evidence>
<dbReference type="InterPro" id="IPR051212">
    <property type="entry name" value="Type-I_RE_S_subunit"/>
</dbReference>
<accession>A0A0E3SSC6</accession>
<feature type="domain" description="Type I restriction modification DNA specificity" evidence="5">
    <location>
        <begin position="46"/>
        <end position="178"/>
    </location>
</feature>
<sequence length="509" mass="58399">MMEEKVGWIDTNLSVISNKITDGSHNPPPKSEVGEPMLSAQNVFDDHILFEGYRLITSDNFEKEYKRANVEPGDVLLTIVGTIGRSTVVPDKIRKFTLQRSVALIKPNTINSHYISYYLRSPKSQIYFQQNSKGTAQKGIYLNSLKKLPISFPPLLEQHAIVSKIEQLFSDLDNGIANLKLAQEQLKVYRQAVLKKAFEGELTREWREQQTNLTDAEDLLEQIRLEREENYNKKLDEWKGAIKEWESAGKEGKKPSKPKKIKKTERFTESELVDLPKLLENWAWIRLEEISNKITDGSHNPPPKSEVGEPMLSAQNVFDDHILFEGYRLITSDNFEKEYKRANVEPGDVLLTIVGTIGRSTVVPDKIRKFTLQRSVALIKPNTINSHYISYYLRSPKSQPYFQNHSKGTAQKGIYLNSLKNLPISLAPLPEQQAIVTEIETRLSVCEKVEQDIEENLERAEALRLSILKKAFEGKLLNKRELEEVRNEADWEPAEVLLERIKTEKANKK</sequence>
<evidence type="ECO:0000256" key="3">
    <source>
        <dbReference type="ARBA" id="ARBA00023125"/>
    </source>
</evidence>
<protein>
    <submittedName>
        <fullName evidence="6">Type I restriction-modification system, specificity subunit S</fullName>
        <ecNumber evidence="6">3.1.21.3</ecNumber>
    </submittedName>
</protein>
<dbReference type="Proteomes" id="UP000033048">
    <property type="component" value="Chromosome"/>
</dbReference>
<dbReference type="KEGG" id="mmet:MCMEM_1355"/>
<dbReference type="Pfam" id="PF01420">
    <property type="entry name" value="Methylase_S"/>
    <property type="match status" value="2"/>
</dbReference>
<dbReference type="RefSeq" id="WP_052721371.1">
    <property type="nucleotide sequence ID" value="NZ_CP009518.1"/>
</dbReference>
<keyword evidence="4" id="KW-0175">Coiled coil</keyword>
<comment type="similarity">
    <text evidence="1">Belongs to the type-I restriction system S methylase family.</text>
</comment>
<feature type="coiled-coil region" evidence="4">
    <location>
        <begin position="213"/>
        <end position="248"/>
    </location>
</feature>
<dbReference type="InterPro" id="IPR044946">
    <property type="entry name" value="Restrct_endonuc_typeI_TRD_sf"/>
</dbReference>
<dbReference type="Gene3D" id="3.90.220.20">
    <property type="entry name" value="DNA methylase specificity domains"/>
    <property type="match status" value="2"/>
</dbReference>
<dbReference type="EMBL" id="CP009518">
    <property type="protein sequence ID" value="AKB85408.1"/>
    <property type="molecule type" value="Genomic_DNA"/>
</dbReference>
<evidence type="ECO:0000313" key="7">
    <source>
        <dbReference type="Proteomes" id="UP000033048"/>
    </source>
</evidence>
<dbReference type="AlphaFoldDB" id="A0A0E3SSC6"/>
<dbReference type="PATRIC" id="fig|1434104.5.peg.1480"/>
<dbReference type="GO" id="GO:0009307">
    <property type="term" value="P:DNA restriction-modification system"/>
    <property type="evidence" value="ECO:0007669"/>
    <property type="project" value="UniProtKB-KW"/>
</dbReference>
<feature type="domain" description="Type I restriction modification DNA specificity" evidence="5">
    <location>
        <begin position="280"/>
        <end position="458"/>
    </location>
</feature>
<dbReference type="PANTHER" id="PTHR43140">
    <property type="entry name" value="TYPE-1 RESTRICTION ENZYME ECOKI SPECIFICITY PROTEIN"/>
    <property type="match status" value="1"/>
</dbReference>
<dbReference type="PANTHER" id="PTHR43140:SF1">
    <property type="entry name" value="TYPE I RESTRICTION ENZYME ECOKI SPECIFICITY SUBUNIT"/>
    <property type="match status" value="1"/>
</dbReference>
<dbReference type="GO" id="GO:0009035">
    <property type="term" value="F:type I site-specific deoxyribonuclease activity"/>
    <property type="evidence" value="ECO:0007669"/>
    <property type="project" value="UniProtKB-EC"/>
</dbReference>
<name>A0A0E3SSC6_METMT</name>
<dbReference type="InterPro" id="IPR000055">
    <property type="entry name" value="Restrct_endonuc_typeI_TRD"/>
</dbReference>
<keyword evidence="7" id="KW-1185">Reference proteome</keyword>
<keyword evidence="3" id="KW-0238">DNA-binding</keyword>
<dbReference type="REBASE" id="109305">
    <property type="entry name" value="S.MmeMM1ORF1356P"/>
</dbReference>
<dbReference type="GeneID" id="24893900"/>
<evidence type="ECO:0000259" key="5">
    <source>
        <dbReference type="Pfam" id="PF01420"/>
    </source>
</evidence>
<dbReference type="GO" id="GO:0003677">
    <property type="term" value="F:DNA binding"/>
    <property type="evidence" value="ECO:0007669"/>
    <property type="project" value="UniProtKB-KW"/>
</dbReference>